<evidence type="ECO:0000313" key="3">
    <source>
        <dbReference type="Proteomes" id="UP001163064"/>
    </source>
</evidence>
<dbReference type="InterPro" id="IPR000182">
    <property type="entry name" value="GNAT_dom"/>
</dbReference>
<dbReference type="RefSeq" id="WP_266605126.1">
    <property type="nucleotide sequence ID" value="NZ_JAPHNL010000323.1"/>
</dbReference>
<gene>
    <name evidence="2" type="ORF">OFY01_29630</name>
</gene>
<dbReference type="Pfam" id="PF00583">
    <property type="entry name" value="Acetyltransf_1"/>
    <property type="match status" value="1"/>
</dbReference>
<feature type="domain" description="N-acetyltransferase" evidence="1">
    <location>
        <begin position="91"/>
        <end position="233"/>
    </location>
</feature>
<dbReference type="Proteomes" id="UP001163064">
    <property type="component" value="Unassembled WGS sequence"/>
</dbReference>
<evidence type="ECO:0000313" key="2">
    <source>
        <dbReference type="EMBL" id="MCX3063845.1"/>
    </source>
</evidence>
<reference evidence="2" key="1">
    <citation type="submission" date="2022-10" db="EMBL/GenBank/DDBJ databases">
        <title>Streptomyces beihaiensis sp. nov., a chitin degrading actinobacterium, isolated from shrimp pond soil.</title>
        <authorList>
            <person name="Xie J."/>
            <person name="Shen N."/>
        </authorList>
    </citation>
    <scope>NUCLEOTIDE SEQUENCE</scope>
    <source>
        <strain evidence="2">GXMU-J5</strain>
    </source>
</reference>
<sequence length="233" mass="24622">MANGTDLGRHLVRAWVEGWVVSRGAAPPLVAPWGYTVRVGLPAHVGRHVLAETGDAVREADVRKAAESTRGAGMQLKVFADPARVLPWLGPEWTPFGADDWLMARELAPADAGAAPATAPPGYELHTWTTAGVTRVLVTDEDGAFAARGQVARAPTGTSVVVDQVETSEDHRRKGLGTLVMRRLHARAAADGARRAVLAATPEGRLLYEAVGWHAVAPLTNARCTGTAGRDHG</sequence>
<evidence type="ECO:0000259" key="1">
    <source>
        <dbReference type="PROSITE" id="PS51186"/>
    </source>
</evidence>
<protein>
    <submittedName>
        <fullName evidence="2">GNAT family N-acetyltransferase</fullName>
    </submittedName>
</protein>
<name>A0ABT3U3F2_9ACTN</name>
<organism evidence="2 3">
    <name type="scientific">Streptomyces beihaiensis</name>
    <dbReference type="NCBI Taxonomy" id="2984495"/>
    <lineage>
        <taxon>Bacteria</taxon>
        <taxon>Bacillati</taxon>
        <taxon>Actinomycetota</taxon>
        <taxon>Actinomycetes</taxon>
        <taxon>Kitasatosporales</taxon>
        <taxon>Streptomycetaceae</taxon>
        <taxon>Streptomyces</taxon>
    </lineage>
</organism>
<comment type="caution">
    <text evidence="2">The sequence shown here is derived from an EMBL/GenBank/DDBJ whole genome shotgun (WGS) entry which is preliminary data.</text>
</comment>
<proteinExistence type="predicted"/>
<accession>A0ABT3U3F2</accession>
<dbReference type="SUPFAM" id="SSF55729">
    <property type="entry name" value="Acyl-CoA N-acyltransferases (Nat)"/>
    <property type="match status" value="1"/>
</dbReference>
<dbReference type="Gene3D" id="3.40.630.30">
    <property type="match status" value="1"/>
</dbReference>
<keyword evidence="3" id="KW-1185">Reference proteome</keyword>
<dbReference type="InterPro" id="IPR016181">
    <property type="entry name" value="Acyl_CoA_acyltransferase"/>
</dbReference>
<dbReference type="EMBL" id="JAPHNL010000323">
    <property type="protein sequence ID" value="MCX3063845.1"/>
    <property type="molecule type" value="Genomic_DNA"/>
</dbReference>
<dbReference type="PROSITE" id="PS51186">
    <property type="entry name" value="GNAT"/>
    <property type="match status" value="1"/>
</dbReference>